<dbReference type="GeneID" id="34522442"/>
<dbReference type="STRING" id="1382522.W6MXK8"/>
<name>W6MXK8_9ASCO</name>
<proteinExistence type="inferred from homology"/>
<dbReference type="Proteomes" id="UP000019384">
    <property type="component" value="Unassembled WGS sequence"/>
</dbReference>
<gene>
    <name evidence="2" type="ORF">KUCA_T00005052001</name>
</gene>
<dbReference type="AlphaFoldDB" id="W6MXK8"/>
<dbReference type="PANTHER" id="PTHR32226">
    <property type="entry name" value="TELO2-INTERACTING PROTEIN 2"/>
    <property type="match status" value="1"/>
</dbReference>
<dbReference type="RefSeq" id="XP_022461054.1">
    <property type="nucleotide sequence ID" value="XM_022606198.1"/>
</dbReference>
<dbReference type="GO" id="GO:0110078">
    <property type="term" value="C:TTT Hsp90 cochaperone complex"/>
    <property type="evidence" value="ECO:0007669"/>
    <property type="project" value="InterPro"/>
</dbReference>
<dbReference type="GO" id="GO:0005829">
    <property type="term" value="C:cytosol"/>
    <property type="evidence" value="ECO:0007669"/>
    <property type="project" value="TreeGrafter"/>
</dbReference>
<evidence type="ECO:0000256" key="1">
    <source>
        <dbReference type="ARBA" id="ARBA00034736"/>
    </source>
</evidence>
<accession>W6MXK8</accession>
<dbReference type="SUPFAM" id="SSF48371">
    <property type="entry name" value="ARM repeat"/>
    <property type="match status" value="1"/>
</dbReference>
<dbReference type="GO" id="GO:0005634">
    <property type="term" value="C:nucleus"/>
    <property type="evidence" value="ECO:0007669"/>
    <property type="project" value="TreeGrafter"/>
</dbReference>
<sequence length="477" mass="54792">MQLITEIQSHKSQKPEDWLNALIVPNIEWVWSEDDFSKTKPQYVEQLRFKQGAELVLETLQDLERVDDESKLEILLALSKFSNANVPWSSRALQALSARVLKNLELDNRTDLNDQLLKTIIQSKLRALSSLKSESRVSATGYRRQQIKDDLFKGVKPVLQNQFSSSLNELDRWKIENMSLLSTLYYVSLAENKELLVSNWGIILPLLLNYFDEIEGLVKAECCRILGNIMVCLDSGLKEEVNSKEYFKKKTRNHIMQTGVSEVFDECLRPCLLQLPKLTPPEKSYKILSVAYPTLFMLLKTSSSSYKEFCEKVTEIINLYCLVSLDSVKSHYRLMVFLIDELKNELIPSIGSYVLLSMSKLVRMLLDVVDDPFTLFTPNLLLDALDTLRLILEQAPQRAAHYRYDLLGGLIKLWRHLAKEEHNSHSDHISVGLHLVKVKLLELVAQIELLCEKAPEFGKDVENLVKLDPSLKILLQQ</sequence>
<protein>
    <submittedName>
        <fullName evidence="2">Uncharacterized protein</fullName>
    </submittedName>
</protein>
<organism evidence="2 3">
    <name type="scientific">Kuraishia capsulata CBS 1993</name>
    <dbReference type="NCBI Taxonomy" id="1382522"/>
    <lineage>
        <taxon>Eukaryota</taxon>
        <taxon>Fungi</taxon>
        <taxon>Dikarya</taxon>
        <taxon>Ascomycota</taxon>
        <taxon>Saccharomycotina</taxon>
        <taxon>Pichiomycetes</taxon>
        <taxon>Pichiales</taxon>
        <taxon>Pichiaceae</taxon>
        <taxon>Kuraishia</taxon>
    </lineage>
</organism>
<dbReference type="PANTHER" id="PTHR32226:SF2">
    <property type="entry name" value="TELO2-INTERACTING PROTEIN 2"/>
    <property type="match status" value="1"/>
</dbReference>
<dbReference type="InterPro" id="IPR016024">
    <property type="entry name" value="ARM-type_fold"/>
</dbReference>
<dbReference type="EMBL" id="HG793130">
    <property type="protein sequence ID" value="CDK29065.1"/>
    <property type="molecule type" value="Genomic_DNA"/>
</dbReference>
<reference evidence="2" key="2">
    <citation type="submission" date="2014-02" db="EMBL/GenBank/DDBJ databases">
        <title>Complete DNA sequence of /Kuraishia capsulata/ illustrates novel genomic features among budding yeasts (/Saccharomycotina/).</title>
        <authorList>
            <person name="Morales L."/>
            <person name="Noel B."/>
            <person name="Porcel B."/>
            <person name="Marcet-Houben M."/>
            <person name="Hullo M-F."/>
            <person name="Sacerdot C."/>
            <person name="Tekaia F."/>
            <person name="Leh-Louis V."/>
            <person name="Despons L."/>
            <person name="Khanna V."/>
            <person name="Aury J-M."/>
            <person name="Barbe V."/>
            <person name="Couloux A."/>
            <person name="Labadie K."/>
            <person name="Pelletier E."/>
            <person name="Souciet J-L."/>
            <person name="Boekhout T."/>
            <person name="Gabaldon T."/>
            <person name="Wincker P."/>
            <person name="Dujon B."/>
        </authorList>
    </citation>
    <scope>NUCLEOTIDE SEQUENCE</scope>
    <source>
        <strain evidence="2">CBS 1993</strain>
    </source>
</reference>
<keyword evidence="3" id="KW-1185">Reference proteome</keyword>
<dbReference type="Pfam" id="PF10521">
    <property type="entry name" value="Tti2"/>
    <property type="match status" value="1"/>
</dbReference>
<dbReference type="OrthoDB" id="6417021at2759"/>
<evidence type="ECO:0000313" key="3">
    <source>
        <dbReference type="Proteomes" id="UP000019384"/>
    </source>
</evidence>
<dbReference type="HOGENOM" id="CLU_578838_0_0_1"/>
<dbReference type="InterPro" id="IPR018870">
    <property type="entry name" value="Tti2"/>
</dbReference>
<comment type="similarity">
    <text evidence="1">Belongs to the TTI2 family.</text>
</comment>
<evidence type="ECO:0000313" key="2">
    <source>
        <dbReference type="EMBL" id="CDK29065.1"/>
    </source>
</evidence>
<reference evidence="2" key="1">
    <citation type="submission" date="2013-12" db="EMBL/GenBank/DDBJ databases">
        <authorList>
            <person name="Genoscope - CEA"/>
        </authorList>
    </citation>
    <scope>NUCLEOTIDE SEQUENCE</scope>
    <source>
        <strain evidence="2">CBS 1993</strain>
    </source>
</reference>